<dbReference type="InterPro" id="IPR042566">
    <property type="entry name" value="L1_C"/>
</dbReference>
<dbReference type="AlphaFoldDB" id="A0AAV7WVN3"/>
<keyword evidence="2" id="KW-1185">Reference proteome</keyword>
<gene>
    <name evidence="1" type="ORF">NDU88_005762</name>
</gene>
<organism evidence="1 2">
    <name type="scientific">Pleurodeles waltl</name>
    <name type="common">Iberian ribbed newt</name>
    <dbReference type="NCBI Taxonomy" id="8319"/>
    <lineage>
        <taxon>Eukaryota</taxon>
        <taxon>Metazoa</taxon>
        <taxon>Chordata</taxon>
        <taxon>Craniata</taxon>
        <taxon>Vertebrata</taxon>
        <taxon>Euteleostomi</taxon>
        <taxon>Amphibia</taxon>
        <taxon>Batrachia</taxon>
        <taxon>Caudata</taxon>
        <taxon>Salamandroidea</taxon>
        <taxon>Salamandridae</taxon>
        <taxon>Pleurodelinae</taxon>
        <taxon>Pleurodeles</taxon>
    </lineage>
</organism>
<reference evidence="1" key="1">
    <citation type="journal article" date="2022" name="bioRxiv">
        <title>Sequencing and chromosome-scale assembly of the giantPleurodeles waltlgenome.</title>
        <authorList>
            <person name="Brown T."/>
            <person name="Elewa A."/>
            <person name="Iarovenko S."/>
            <person name="Subramanian E."/>
            <person name="Araus A.J."/>
            <person name="Petzold A."/>
            <person name="Susuki M."/>
            <person name="Suzuki K.-i.T."/>
            <person name="Hayashi T."/>
            <person name="Toyoda A."/>
            <person name="Oliveira C."/>
            <person name="Osipova E."/>
            <person name="Leigh N.D."/>
            <person name="Simon A."/>
            <person name="Yun M.H."/>
        </authorList>
    </citation>
    <scope>NUCLEOTIDE SEQUENCE</scope>
    <source>
        <strain evidence="1">20211129_DDA</strain>
        <tissue evidence="1">Liver</tissue>
    </source>
</reference>
<sequence length="217" mass="24843">MPEQHPSPWFATEWAQRALTPSPLPGRPRRPMIARFLNFKDCDPILKEAGLCPDLRWNNHNLVFPNYTCEVQYRCRSYKSVKQKLRAMQLTYMLLFPARIKVFMDGKYFFFDSSEAAWDWLTEEGRLARRGPPCSGGALQVLDQWLPQTHVEDADAPGPAAGRGVVQAARLPTNLGTGAAIQPEKPPWMPQWSGDPHRWWRRTSSARLPCLLEGRDN</sequence>
<protein>
    <submittedName>
        <fullName evidence="1">Uncharacterized protein</fullName>
    </submittedName>
</protein>
<dbReference type="EMBL" id="JANPWB010000001">
    <property type="protein sequence ID" value="KAJ1218179.1"/>
    <property type="molecule type" value="Genomic_DNA"/>
</dbReference>
<dbReference type="Proteomes" id="UP001066276">
    <property type="component" value="Chromosome 1_1"/>
</dbReference>
<evidence type="ECO:0000313" key="2">
    <source>
        <dbReference type="Proteomes" id="UP001066276"/>
    </source>
</evidence>
<name>A0AAV7WVN3_PLEWA</name>
<dbReference type="Gene3D" id="3.30.250.20">
    <property type="entry name" value="L1 transposable element, C-terminal domain"/>
    <property type="match status" value="1"/>
</dbReference>
<evidence type="ECO:0000313" key="1">
    <source>
        <dbReference type="EMBL" id="KAJ1218179.1"/>
    </source>
</evidence>
<comment type="caution">
    <text evidence="1">The sequence shown here is derived from an EMBL/GenBank/DDBJ whole genome shotgun (WGS) entry which is preliminary data.</text>
</comment>
<accession>A0AAV7WVN3</accession>
<proteinExistence type="predicted"/>